<dbReference type="STRING" id="13333.W1NLL4"/>
<dbReference type="InterPro" id="IPR036188">
    <property type="entry name" value="FAD/NAD-bd_sf"/>
</dbReference>
<dbReference type="SUPFAM" id="SSF51905">
    <property type="entry name" value="FAD/NAD(P)-binding domain"/>
    <property type="match status" value="1"/>
</dbReference>
<keyword evidence="4" id="KW-0472">Membrane</keyword>
<feature type="domain" description="FAD-binding" evidence="5">
    <location>
        <begin position="8"/>
        <end position="72"/>
    </location>
</feature>
<keyword evidence="4" id="KW-1133">Transmembrane helix</keyword>
<protein>
    <recommendedName>
        <fullName evidence="5">FAD-binding domain-containing protein</fullName>
    </recommendedName>
</protein>
<feature type="transmembrane region" description="Helical" evidence="4">
    <location>
        <begin position="6"/>
        <end position="25"/>
    </location>
</feature>
<dbReference type="PANTHER" id="PTHR45934">
    <property type="entry name" value="FAD/NAD(P)-BINDING OXIDOREDUCTASE FAMILY PROTEIN"/>
    <property type="match status" value="1"/>
</dbReference>
<dbReference type="Gene3D" id="3.50.50.60">
    <property type="entry name" value="FAD/NAD(P)-binding domain"/>
    <property type="match status" value="1"/>
</dbReference>
<dbReference type="HOGENOM" id="CLU_192482_0_0_1"/>
<accession>W1NLL4</accession>
<organism evidence="6 7">
    <name type="scientific">Amborella trichopoda</name>
    <dbReference type="NCBI Taxonomy" id="13333"/>
    <lineage>
        <taxon>Eukaryota</taxon>
        <taxon>Viridiplantae</taxon>
        <taxon>Streptophyta</taxon>
        <taxon>Embryophyta</taxon>
        <taxon>Tracheophyta</taxon>
        <taxon>Spermatophyta</taxon>
        <taxon>Magnoliopsida</taxon>
        <taxon>Amborellales</taxon>
        <taxon>Amborellaceae</taxon>
        <taxon>Amborella</taxon>
    </lineage>
</organism>
<dbReference type="OMA" id="LYAPMER"/>
<dbReference type="Gramene" id="ERM96428">
    <property type="protein sequence ID" value="ERM96428"/>
    <property type="gene ID" value="AMTR_s00001p00248080"/>
</dbReference>
<reference evidence="7" key="1">
    <citation type="journal article" date="2013" name="Science">
        <title>The Amborella genome and the evolution of flowering plants.</title>
        <authorList>
            <consortium name="Amborella Genome Project"/>
        </authorList>
    </citation>
    <scope>NUCLEOTIDE SEQUENCE [LARGE SCALE GENOMIC DNA]</scope>
</reference>
<evidence type="ECO:0000313" key="6">
    <source>
        <dbReference type="EMBL" id="ERM96428.1"/>
    </source>
</evidence>
<sequence>MDEDLQQDIVIVGAGIAGLATALGLHRQGLKSLILESHDALRTAGFALTVWTNAWKVLEALGVADTLRQQHVKIQR</sequence>
<dbReference type="EMBL" id="KI397142">
    <property type="protein sequence ID" value="ERM96428.1"/>
    <property type="molecule type" value="Genomic_DNA"/>
</dbReference>
<comment type="similarity">
    <text evidence="3">Belongs to the 3-hydroxybenzoate 6-hydroxylase family.</text>
</comment>
<name>W1NLL4_AMBTC</name>
<dbReference type="PANTHER" id="PTHR45934:SF28">
    <property type="entry name" value="OS03G0153100 PROTEIN"/>
    <property type="match status" value="1"/>
</dbReference>
<evidence type="ECO:0000259" key="5">
    <source>
        <dbReference type="Pfam" id="PF01494"/>
    </source>
</evidence>
<evidence type="ECO:0000256" key="1">
    <source>
        <dbReference type="ARBA" id="ARBA00023002"/>
    </source>
</evidence>
<keyword evidence="7" id="KW-1185">Reference proteome</keyword>
<dbReference type="InterPro" id="IPR044560">
    <property type="entry name" value="MOase"/>
</dbReference>
<keyword evidence="4" id="KW-0812">Transmembrane</keyword>
<dbReference type="GO" id="GO:0004497">
    <property type="term" value="F:monooxygenase activity"/>
    <property type="evidence" value="ECO:0007669"/>
    <property type="project" value="UniProtKB-KW"/>
</dbReference>
<dbReference type="GO" id="GO:0071949">
    <property type="term" value="F:FAD binding"/>
    <property type="evidence" value="ECO:0007669"/>
    <property type="project" value="InterPro"/>
</dbReference>
<gene>
    <name evidence="6" type="ORF">AMTR_s00001p00248080</name>
</gene>
<dbReference type="InterPro" id="IPR002938">
    <property type="entry name" value="FAD-bd"/>
</dbReference>
<dbReference type="AlphaFoldDB" id="W1NLL4"/>
<proteinExistence type="inferred from homology"/>
<dbReference type="Pfam" id="PF01494">
    <property type="entry name" value="FAD_binding_3"/>
    <property type="match status" value="1"/>
</dbReference>
<dbReference type="eggNOG" id="KOG2614">
    <property type="taxonomic scope" value="Eukaryota"/>
</dbReference>
<keyword evidence="1" id="KW-0560">Oxidoreductase</keyword>
<keyword evidence="2" id="KW-0503">Monooxygenase</keyword>
<evidence type="ECO:0000256" key="3">
    <source>
        <dbReference type="ARBA" id="ARBA00024018"/>
    </source>
</evidence>
<evidence type="ECO:0000256" key="4">
    <source>
        <dbReference type="SAM" id="Phobius"/>
    </source>
</evidence>
<evidence type="ECO:0000313" key="7">
    <source>
        <dbReference type="Proteomes" id="UP000017836"/>
    </source>
</evidence>
<evidence type="ECO:0000256" key="2">
    <source>
        <dbReference type="ARBA" id="ARBA00023033"/>
    </source>
</evidence>
<dbReference type="Proteomes" id="UP000017836">
    <property type="component" value="Unassembled WGS sequence"/>
</dbReference>